<dbReference type="RefSeq" id="WP_305994333.1">
    <property type="nucleotide sequence ID" value="NZ_JAVAMP010000022.1"/>
</dbReference>
<organism evidence="1 2">
    <name type="scientific">Chengkuizengella axinellae</name>
    <dbReference type="NCBI Taxonomy" id="3064388"/>
    <lineage>
        <taxon>Bacteria</taxon>
        <taxon>Bacillati</taxon>
        <taxon>Bacillota</taxon>
        <taxon>Bacilli</taxon>
        <taxon>Bacillales</taxon>
        <taxon>Paenibacillaceae</taxon>
        <taxon>Chengkuizengella</taxon>
    </lineage>
</organism>
<protein>
    <recommendedName>
        <fullName evidence="3">Lipoprotein</fullName>
    </recommendedName>
</protein>
<name>A0ABT9J5Y9_9BACL</name>
<proteinExistence type="predicted"/>
<sequence length="121" mass="14096">MKTNQIYLLIIVLAVLGTYCSNIYTISFPDKFDLPDKGFYTVFYIQDKGSESQSELPDFLNPSTPHKMSTLILKNREDFNELYGENIEKTPYFIFVDSEETIFQTSDLKEAGLFFEENVYK</sequence>
<dbReference type="Proteomes" id="UP001231941">
    <property type="component" value="Unassembled WGS sequence"/>
</dbReference>
<reference evidence="1 2" key="1">
    <citation type="submission" date="2023-08" db="EMBL/GenBank/DDBJ databases">
        <authorList>
            <person name="Park J.-S."/>
        </authorList>
    </citation>
    <scope>NUCLEOTIDE SEQUENCE [LARGE SCALE GENOMIC DNA]</scope>
    <source>
        <strain evidence="1 2">2205SS18-9</strain>
    </source>
</reference>
<accession>A0ABT9J5Y9</accession>
<keyword evidence="2" id="KW-1185">Reference proteome</keyword>
<evidence type="ECO:0000313" key="2">
    <source>
        <dbReference type="Proteomes" id="UP001231941"/>
    </source>
</evidence>
<evidence type="ECO:0000313" key="1">
    <source>
        <dbReference type="EMBL" id="MDP5277032.1"/>
    </source>
</evidence>
<evidence type="ECO:0008006" key="3">
    <source>
        <dbReference type="Google" id="ProtNLM"/>
    </source>
</evidence>
<gene>
    <name evidence="1" type="ORF">Q5Y73_23320</name>
</gene>
<comment type="caution">
    <text evidence="1">The sequence shown here is derived from an EMBL/GenBank/DDBJ whole genome shotgun (WGS) entry which is preliminary data.</text>
</comment>
<dbReference type="EMBL" id="JAVAMP010000022">
    <property type="protein sequence ID" value="MDP5277032.1"/>
    <property type="molecule type" value="Genomic_DNA"/>
</dbReference>